<evidence type="ECO:0000256" key="1">
    <source>
        <dbReference type="SAM" id="SignalP"/>
    </source>
</evidence>
<organism evidence="2 3">
    <name type="scientific">Povalibacter uvarum</name>
    <dbReference type="NCBI Taxonomy" id="732238"/>
    <lineage>
        <taxon>Bacteria</taxon>
        <taxon>Pseudomonadati</taxon>
        <taxon>Pseudomonadota</taxon>
        <taxon>Gammaproteobacteria</taxon>
        <taxon>Steroidobacterales</taxon>
        <taxon>Steroidobacteraceae</taxon>
        <taxon>Povalibacter</taxon>
    </lineage>
</organism>
<feature type="chain" id="PRO_5033036451" description="VPLPA-CTERM protein sorting domain-containing protein" evidence="1">
    <location>
        <begin position="24"/>
        <end position="270"/>
    </location>
</feature>
<gene>
    <name evidence="2" type="ORF">HNQ60_000077</name>
</gene>
<dbReference type="Proteomes" id="UP000588068">
    <property type="component" value="Unassembled WGS sequence"/>
</dbReference>
<evidence type="ECO:0000313" key="3">
    <source>
        <dbReference type="Proteomes" id="UP000588068"/>
    </source>
</evidence>
<proteinExistence type="predicted"/>
<name>A0A841HDR0_9GAMM</name>
<accession>A0A841HDR0</accession>
<feature type="signal peptide" evidence="1">
    <location>
        <begin position="1"/>
        <end position="23"/>
    </location>
</feature>
<comment type="caution">
    <text evidence="2">The sequence shown here is derived from an EMBL/GenBank/DDBJ whole genome shotgun (WGS) entry which is preliminary data.</text>
</comment>
<protein>
    <recommendedName>
        <fullName evidence="4">VPLPA-CTERM protein sorting domain-containing protein</fullName>
    </recommendedName>
</protein>
<keyword evidence="1" id="KW-0732">Signal</keyword>
<dbReference type="AlphaFoldDB" id="A0A841HDR0"/>
<dbReference type="RefSeq" id="WP_184329043.1">
    <property type="nucleotide sequence ID" value="NZ_JACHHZ010000001.1"/>
</dbReference>
<reference evidence="2 3" key="1">
    <citation type="submission" date="2020-08" db="EMBL/GenBank/DDBJ databases">
        <title>Genomic Encyclopedia of Type Strains, Phase IV (KMG-IV): sequencing the most valuable type-strain genomes for metagenomic binning, comparative biology and taxonomic classification.</title>
        <authorList>
            <person name="Goeker M."/>
        </authorList>
    </citation>
    <scope>NUCLEOTIDE SEQUENCE [LARGE SCALE GENOMIC DNA]</scope>
    <source>
        <strain evidence="2 3">DSM 26723</strain>
    </source>
</reference>
<sequence length="270" mass="27971">MQLSLKKLVAASAIALASTSTMAQVVTVPTNIPEVIPNSDTDNGGLIFTLFSVNSETPWSYAVNLGLRLNDVLEGTSDMASAGKSLSWVLPDISALGNVADLRWHVTAADLGATTVANSARYLTTALIDNPTATNQGVVSASSSTYYNFVNNLNAVAGNPDVVTDPADPRFAPTRYGVGSNVFQFATAGGLDDALAFFLMTNPARGASGAASIDRYETLAGDIGRWTFDLATSTLSWNVGGGAPVPLPAAAWLLLSGLAGMGVVGRRRKA</sequence>
<keyword evidence="3" id="KW-1185">Reference proteome</keyword>
<dbReference type="EMBL" id="JACHHZ010000001">
    <property type="protein sequence ID" value="MBB6091231.1"/>
    <property type="molecule type" value="Genomic_DNA"/>
</dbReference>
<evidence type="ECO:0008006" key="4">
    <source>
        <dbReference type="Google" id="ProtNLM"/>
    </source>
</evidence>
<evidence type="ECO:0000313" key="2">
    <source>
        <dbReference type="EMBL" id="MBB6091231.1"/>
    </source>
</evidence>
<dbReference type="NCBIfam" id="TIGR03370">
    <property type="entry name" value="VPLPA-CTERM"/>
    <property type="match status" value="1"/>
</dbReference>
<dbReference type="InterPro" id="IPR022472">
    <property type="entry name" value="VPLPA-CTERM"/>
</dbReference>